<keyword evidence="2" id="KW-0732">Signal</keyword>
<organism evidence="3 4">
    <name type="scientific">Geodermatophilus arenarius</name>
    <dbReference type="NCBI Taxonomy" id="1137990"/>
    <lineage>
        <taxon>Bacteria</taxon>
        <taxon>Bacillati</taxon>
        <taxon>Actinomycetota</taxon>
        <taxon>Actinomycetes</taxon>
        <taxon>Geodermatophilales</taxon>
        <taxon>Geodermatophilaceae</taxon>
        <taxon>Geodermatophilus</taxon>
    </lineage>
</organism>
<evidence type="ECO:0000313" key="4">
    <source>
        <dbReference type="Proteomes" id="UP001596025"/>
    </source>
</evidence>
<feature type="region of interest" description="Disordered" evidence="1">
    <location>
        <begin position="26"/>
        <end position="60"/>
    </location>
</feature>
<evidence type="ECO:0008006" key="5">
    <source>
        <dbReference type="Google" id="ProtNLM"/>
    </source>
</evidence>
<accession>A0ABV9LL51</accession>
<sequence length="251" mass="24514">MTGRRPVLATAGLLAVPLLAACGGEDVRGAASPASTSSSSSASGSSSASPSSSAGTDLAPGLLPAEAFGAGAQVTPLTEAQLAQGAAVAGGTAEDLQVTPPECGPAVQGTQPSFDEYDDVAAQVAVTGTVTTVQALASGGPAEDALAGFGQQLDRCREVQVSAPQVGTVTIAFAGLDVPDLGDGSAGVTYTTTVTGPDGQQLTVPALVGVVQDGDRVVVLLTTDTSGGRPDPTAFTGLLEQAYETQAEALD</sequence>
<dbReference type="Proteomes" id="UP001596025">
    <property type="component" value="Unassembled WGS sequence"/>
</dbReference>
<evidence type="ECO:0000313" key="3">
    <source>
        <dbReference type="EMBL" id="MFC4694893.1"/>
    </source>
</evidence>
<feature type="compositionally biased region" description="Low complexity" evidence="1">
    <location>
        <begin position="30"/>
        <end position="56"/>
    </location>
</feature>
<feature type="signal peptide" evidence="2">
    <location>
        <begin position="1"/>
        <end position="20"/>
    </location>
</feature>
<comment type="caution">
    <text evidence="3">The sequence shown here is derived from an EMBL/GenBank/DDBJ whole genome shotgun (WGS) entry which is preliminary data.</text>
</comment>
<reference evidence="4" key="1">
    <citation type="journal article" date="2019" name="Int. J. Syst. Evol. Microbiol.">
        <title>The Global Catalogue of Microorganisms (GCM) 10K type strain sequencing project: providing services to taxonomists for standard genome sequencing and annotation.</title>
        <authorList>
            <consortium name="The Broad Institute Genomics Platform"/>
            <consortium name="The Broad Institute Genome Sequencing Center for Infectious Disease"/>
            <person name="Wu L."/>
            <person name="Ma J."/>
        </authorList>
    </citation>
    <scope>NUCLEOTIDE SEQUENCE [LARGE SCALE GENOMIC DNA]</scope>
    <source>
        <strain evidence="4">CCUG 62763</strain>
    </source>
</reference>
<feature type="chain" id="PRO_5046949897" description="PknH-like extracellular domain-containing protein" evidence="2">
    <location>
        <begin position="21"/>
        <end position="251"/>
    </location>
</feature>
<keyword evidence="4" id="KW-1185">Reference proteome</keyword>
<gene>
    <name evidence="3" type="ORF">ACFO3M_15955</name>
</gene>
<proteinExistence type="predicted"/>
<evidence type="ECO:0000256" key="2">
    <source>
        <dbReference type="SAM" id="SignalP"/>
    </source>
</evidence>
<name>A0ABV9LL51_9ACTN</name>
<evidence type="ECO:0000256" key="1">
    <source>
        <dbReference type="SAM" id="MobiDB-lite"/>
    </source>
</evidence>
<dbReference type="EMBL" id="JBHSGR010000018">
    <property type="protein sequence ID" value="MFC4694893.1"/>
    <property type="molecule type" value="Genomic_DNA"/>
</dbReference>
<protein>
    <recommendedName>
        <fullName evidence="5">PknH-like extracellular domain-containing protein</fullName>
    </recommendedName>
</protein>
<feature type="region of interest" description="Disordered" evidence="1">
    <location>
        <begin position="93"/>
        <end position="112"/>
    </location>
</feature>
<dbReference type="RefSeq" id="WP_387990771.1">
    <property type="nucleotide sequence ID" value="NZ_JBHSGR010000018.1"/>
</dbReference>
<dbReference type="PROSITE" id="PS51257">
    <property type="entry name" value="PROKAR_LIPOPROTEIN"/>
    <property type="match status" value="1"/>
</dbReference>